<reference evidence="1" key="1">
    <citation type="submission" date="2019-08" db="EMBL/GenBank/DDBJ databases">
        <authorList>
            <person name="Kucharzyk K."/>
            <person name="Murdoch R.W."/>
            <person name="Higgins S."/>
            <person name="Loffler F."/>
        </authorList>
    </citation>
    <scope>NUCLEOTIDE SEQUENCE</scope>
</reference>
<organism evidence="1">
    <name type="scientific">bioreactor metagenome</name>
    <dbReference type="NCBI Taxonomy" id="1076179"/>
    <lineage>
        <taxon>unclassified sequences</taxon>
        <taxon>metagenomes</taxon>
        <taxon>ecological metagenomes</taxon>
    </lineage>
</organism>
<evidence type="ECO:0000313" key="1">
    <source>
        <dbReference type="EMBL" id="MPL59627.1"/>
    </source>
</evidence>
<accession>A0A644SZD1</accession>
<sequence length="57" mass="6527">MKKPHDTTVVENIHKQIDNLLAWAPDFGAVEIKISFHEGQIAKTEERRMVTVLRNAV</sequence>
<protein>
    <submittedName>
        <fullName evidence="1">Uncharacterized protein</fullName>
    </submittedName>
</protein>
<name>A0A644SZD1_9ZZZZ</name>
<dbReference type="AlphaFoldDB" id="A0A644SZD1"/>
<comment type="caution">
    <text evidence="1">The sequence shown here is derived from an EMBL/GenBank/DDBJ whole genome shotgun (WGS) entry which is preliminary data.</text>
</comment>
<proteinExistence type="predicted"/>
<dbReference type="EMBL" id="VSSQ01000010">
    <property type="protein sequence ID" value="MPL59627.1"/>
    <property type="molecule type" value="Genomic_DNA"/>
</dbReference>
<gene>
    <name evidence="1" type="ORF">SDC9_05181</name>
</gene>